<dbReference type="GO" id="GO:0036088">
    <property type="term" value="P:D-serine catabolic process"/>
    <property type="evidence" value="ECO:0007669"/>
    <property type="project" value="TreeGrafter"/>
</dbReference>
<dbReference type="EMBL" id="CP036269">
    <property type="protein sequence ID" value="QDT40844.1"/>
    <property type="molecule type" value="Genomic_DNA"/>
</dbReference>
<gene>
    <name evidence="4" type="ORF">Pan241w_09030</name>
</gene>
<evidence type="ECO:0000256" key="1">
    <source>
        <dbReference type="ARBA" id="ARBA00005323"/>
    </source>
</evidence>
<reference evidence="4 5" key="1">
    <citation type="submission" date="2019-02" db="EMBL/GenBank/DDBJ databases">
        <title>Deep-cultivation of Planctomycetes and their phenomic and genomic characterization uncovers novel biology.</title>
        <authorList>
            <person name="Wiegand S."/>
            <person name="Jogler M."/>
            <person name="Boedeker C."/>
            <person name="Pinto D."/>
            <person name="Vollmers J."/>
            <person name="Rivas-Marin E."/>
            <person name="Kohn T."/>
            <person name="Peeters S.H."/>
            <person name="Heuer A."/>
            <person name="Rast P."/>
            <person name="Oberbeckmann S."/>
            <person name="Bunk B."/>
            <person name="Jeske O."/>
            <person name="Meyerdierks A."/>
            <person name="Storesund J.E."/>
            <person name="Kallscheuer N."/>
            <person name="Luecker S."/>
            <person name="Lage O.M."/>
            <person name="Pohl T."/>
            <person name="Merkel B.J."/>
            <person name="Hornburger P."/>
            <person name="Mueller R.-W."/>
            <person name="Bruemmer F."/>
            <person name="Labrenz M."/>
            <person name="Spormann A.M."/>
            <person name="Op den Camp H."/>
            <person name="Overmann J."/>
            <person name="Amann R."/>
            <person name="Jetten M.S.M."/>
            <person name="Mascher T."/>
            <person name="Medema M.H."/>
            <person name="Devos D.P."/>
            <person name="Kaster A.-K."/>
            <person name="Ovreas L."/>
            <person name="Rohde M."/>
            <person name="Galperin M.Y."/>
            <person name="Jogler C."/>
        </authorList>
    </citation>
    <scope>NUCLEOTIDE SEQUENCE [LARGE SCALE GENOMIC DNA]</scope>
    <source>
        <strain evidence="4 5">Pan241w</strain>
    </source>
</reference>
<dbReference type="InterPro" id="IPR029066">
    <property type="entry name" value="PLP-binding_barrel"/>
</dbReference>
<dbReference type="Proteomes" id="UP000317171">
    <property type="component" value="Chromosome"/>
</dbReference>
<dbReference type="Gene3D" id="2.40.37.20">
    <property type="entry name" value="D-serine dehydratase-like domain"/>
    <property type="match status" value="1"/>
</dbReference>
<dbReference type="SMART" id="SM01119">
    <property type="entry name" value="D-ser_dehydrat"/>
    <property type="match status" value="1"/>
</dbReference>
<organism evidence="4 5">
    <name type="scientific">Gimesia alba</name>
    <dbReference type="NCBI Taxonomy" id="2527973"/>
    <lineage>
        <taxon>Bacteria</taxon>
        <taxon>Pseudomonadati</taxon>
        <taxon>Planctomycetota</taxon>
        <taxon>Planctomycetia</taxon>
        <taxon>Planctomycetales</taxon>
        <taxon>Planctomycetaceae</taxon>
        <taxon>Gimesia</taxon>
    </lineage>
</organism>
<sequence length="371" mass="40747">MDACYQIDDTSQIISPGMIIFKDLLEDNLRKMIELVGDPARLRPHCKTHKMREIIQLELSLGIVKHKAATFAEAEMLAEAGVKDICLAYNLVGPNIARAVEFRKRWPDVSLQVTADHPTPIEQLGEAMTAAGVEIEVLLDLNTGQNRTGLEPGPAAVELYQMIANTPGLIAAGLHVYDGQNHQVDFQERETAVLAVWNDVSQLRDQLITEGLKVPRIVAGATGSFPIFAKIDDPDIEVCPGTCVLHDVGYGELFPDLKFTPAALILTRVISRPGPDRITFDLGYKAIASDPAMENRCRFPDLPDAKAVLQNEEHLVVMSQRANEFQPGDELLAIPRHVCPTSALHKSVTVVSGGKVVDHWNVAARDRFISV</sequence>
<evidence type="ECO:0000313" key="4">
    <source>
        <dbReference type="EMBL" id="QDT40844.1"/>
    </source>
</evidence>
<dbReference type="PANTHER" id="PTHR28004:SF2">
    <property type="entry name" value="D-SERINE DEHYDRATASE"/>
    <property type="match status" value="1"/>
</dbReference>
<dbReference type="Gene3D" id="3.20.20.10">
    <property type="entry name" value="Alanine racemase"/>
    <property type="match status" value="1"/>
</dbReference>
<dbReference type="InterPro" id="IPR042208">
    <property type="entry name" value="D-ser_dehydrat-like_sf"/>
</dbReference>
<dbReference type="CDD" id="cd06821">
    <property type="entry name" value="PLPDE_III_D-TA"/>
    <property type="match status" value="1"/>
</dbReference>
<dbReference type="Pfam" id="PF01168">
    <property type="entry name" value="Ala_racemase_N"/>
    <property type="match status" value="1"/>
</dbReference>
<accession>A0A517RAC6</accession>
<dbReference type="PANTHER" id="PTHR28004">
    <property type="entry name" value="ZGC:162816-RELATED"/>
    <property type="match status" value="1"/>
</dbReference>
<dbReference type="GO" id="GO:0008721">
    <property type="term" value="F:D-serine ammonia-lyase activity"/>
    <property type="evidence" value="ECO:0007669"/>
    <property type="project" value="TreeGrafter"/>
</dbReference>
<keyword evidence="5" id="KW-1185">Reference proteome</keyword>
<evidence type="ECO:0000313" key="5">
    <source>
        <dbReference type="Proteomes" id="UP000317171"/>
    </source>
</evidence>
<evidence type="ECO:0000256" key="2">
    <source>
        <dbReference type="ARBA" id="ARBA00023239"/>
    </source>
</evidence>
<dbReference type="KEGG" id="gaz:Pan241w_09030"/>
<dbReference type="Pfam" id="PF14031">
    <property type="entry name" value="D-ser_dehydrat"/>
    <property type="match status" value="1"/>
</dbReference>
<protein>
    <submittedName>
        <fullName evidence="4">D-threonine aldolase</fullName>
        <ecNumber evidence="4">4.1.2.42</ecNumber>
    </submittedName>
</protein>
<dbReference type="GO" id="GO:0043876">
    <property type="term" value="F:D-threonine aldolase activity"/>
    <property type="evidence" value="ECO:0007669"/>
    <property type="project" value="UniProtKB-EC"/>
</dbReference>
<dbReference type="InterPro" id="IPR026956">
    <property type="entry name" value="D-ser_dehydrat-like_dom"/>
</dbReference>
<dbReference type="AlphaFoldDB" id="A0A517RAC6"/>
<dbReference type="EC" id="4.1.2.42" evidence="4"/>
<dbReference type="OrthoDB" id="9788869at2"/>
<dbReference type="RefSeq" id="WP_145211467.1">
    <property type="nucleotide sequence ID" value="NZ_CP036269.1"/>
</dbReference>
<comment type="similarity">
    <text evidence="1">Belongs to the DSD1 family.</text>
</comment>
<dbReference type="InterPro" id="IPR051466">
    <property type="entry name" value="D-amino_acid_metab_enzyme"/>
</dbReference>
<keyword evidence="2 4" id="KW-0456">Lyase</keyword>
<proteinExistence type="inferred from homology"/>
<dbReference type="InterPro" id="IPR001608">
    <property type="entry name" value="Ala_racemase_N"/>
</dbReference>
<evidence type="ECO:0000259" key="3">
    <source>
        <dbReference type="SMART" id="SM01119"/>
    </source>
</evidence>
<dbReference type="SUPFAM" id="SSF51419">
    <property type="entry name" value="PLP-binding barrel"/>
    <property type="match status" value="1"/>
</dbReference>
<name>A0A517RAC6_9PLAN</name>
<feature type="domain" description="D-serine dehydratase-like" evidence="3">
    <location>
        <begin position="262"/>
        <end position="352"/>
    </location>
</feature>